<accession>A0A6L5XGT5</accession>
<keyword evidence="4" id="KW-1185">Reference proteome</keyword>
<sequence>MKKFKTLLLPALAVLAAAGLGACQPSGSKAGEEQSAAAQPVESAVEQSGAAAEASIKEDASVVTDDHRSATAAPVSDYTGDDVKRDVALFYAKSLEAVKKCKTRDEAAAAGEHLYEQVRKAYDDPKAFQAFVDEMESVENVEKAKQIVRLQQRLPEK</sequence>
<name>A0A6L5XGT5_9BACT</name>
<comment type="caution">
    <text evidence="3">The sequence shown here is derived from an EMBL/GenBank/DDBJ whole genome shotgun (WGS) entry which is preliminary data.</text>
</comment>
<dbReference type="PROSITE" id="PS51257">
    <property type="entry name" value="PROKAR_LIPOPROTEIN"/>
    <property type="match status" value="1"/>
</dbReference>
<dbReference type="AlphaFoldDB" id="A0A6L5XGT5"/>
<evidence type="ECO:0000256" key="2">
    <source>
        <dbReference type="SAM" id="SignalP"/>
    </source>
</evidence>
<evidence type="ECO:0008006" key="5">
    <source>
        <dbReference type="Google" id="ProtNLM"/>
    </source>
</evidence>
<dbReference type="Proteomes" id="UP000483362">
    <property type="component" value="Unassembled WGS sequence"/>
</dbReference>
<reference evidence="3 4" key="1">
    <citation type="submission" date="2019-08" db="EMBL/GenBank/DDBJ databases">
        <title>In-depth cultivation of the pig gut microbiome towards novel bacterial diversity and tailored functional studies.</title>
        <authorList>
            <person name="Wylensek D."/>
            <person name="Hitch T.C.A."/>
            <person name="Clavel T."/>
        </authorList>
    </citation>
    <scope>NUCLEOTIDE SEQUENCE [LARGE SCALE GENOMIC DNA]</scope>
    <source>
        <strain evidence="3 4">Oil-RF-744-WCA-WT-10</strain>
    </source>
</reference>
<keyword evidence="2" id="KW-0732">Signal</keyword>
<feature type="region of interest" description="Disordered" evidence="1">
    <location>
        <begin position="23"/>
        <end position="79"/>
    </location>
</feature>
<dbReference type="RefSeq" id="WP_154328121.1">
    <property type="nucleotide sequence ID" value="NZ_CP045696.1"/>
</dbReference>
<feature type="signal peptide" evidence="2">
    <location>
        <begin position="1"/>
        <end position="22"/>
    </location>
</feature>
<evidence type="ECO:0000313" key="4">
    <source>
        <dbReference type="Proteomes" id="UP000483362"/>
    </source>
</evidence>
<evidence type="ECO:0000256" key="1">
    <source>
        <dbReference type="SAM" id="MobiDB-lite"/>
    </source>
</evidence>
<feature type="chain" id="PRO_5027103972" description="Lipoprotein" evidence="2">
    <location>
        <begin position="23"/>
        <end position="157"/>
    </location>
</feature>
<dbReference type="EMBL" id="VULT01000030">
    <property type="protein sequence ID" value="MSS18716.1"/>
    <property type="molecule type" value="Genomic_DNA"/>
</dbReference>
<proteinExistence type="predicted"/>
<evidence type="ECO:0000313" key="3">
    <source>
        <dbReference type="EMBL" id="MSS18716.1"/>
    </source>
</evidence>
<feature type="compositionally biased region" description="Basic and acidic residues" evidence="1">
    <location>
        <begin position="55"/>
        <end position="69"/>
    </location>
</feature>
<organism evidence="3 4">
    <name type="scientific">Sodaliphilus pleomorphus</name>
    <dbReference type="NCBI Taxonomy" id="2606626"/>
    <lineage>
        <taxon>Bacteria</taxon>
        <taxon>Pseudomonadati</taxon>
        <taxon>Bacteroidota</taxon>
        <taxon>Bacteroidia</taxon>
        <taxon>Bacteroidales</taxon>
        <taxon>Muribaculaceae</taxon>
        <taxon>Sodaliphilus</taxon>
    </lineage>
</organism>
<protein>
    <recommendedName>
        <fullName evidence="5">Lipoprotein</fullName>
    </recommendedName>
</protein>
<gene>
    <name evidence="3" type="ORF">FYJ29_13255</name>
</gene>